<keyword evidence="1" id="KW-0175">Coiled coil</keyword>
<dbReference type="OrthoDB" id="309969at2759"/>
<evidence type="ECO:0000313" key="2">
    <source>
        <dbReference type="EMBL" id="CAD8090777.1"/>
    </source>
</evidence>
<proteinExistence type="predicted"/>
<accession>A0A8S1NCM7</accession>
<reference evidence="2" key="1">
    <citation type="submission" date="2021-01" db="EMBL/GenBank/DDBJ databases">
        <authorList>
            <consortium name="Genoscope - CEA"/>
            <person name="William W."/>
        </authorList>
    </citation>
    <scope>NUCLEOTIDE SEQUENCE</scope>
</reference>
<comment type="caution">
    <text evidence="2">The sequence shown here is derived from an EMBL/GenBank/DDBJ whole genome shotgun (WGS) entry which is preliminary data.</text>
</comment>
<dbReference type="AlphaFoldDB" id="A0A8S1NCM7"/>
<feature type="coiled-coil region" evidence="1">
    <location>
        <begin position="281"/>
        <end position="327"/>
    </location>
</feature>
<keyword evidence="3" id="KW-1185">Reference proteome</keyword>
<protein>
    <submittedName>
        <fullName evidence="2">Uncharacterized protein</fullName>
    </submittedName>
</protein>
<name>A0A8S1NCM7_9CILI</name>
<organism evidence="2 3">
    <name type="scientific">Paramecium sonneborni</name>
    <dbReference type="NCBI Taxonomy" id="65129"/>
    <lineage>
        <taxon>Eukaryota</taxon>
        <taxon>Sar</taxon>
        <taxon>Alveolata</taxon>
        <taxon>Ciliophora</taxon>
        <taxon>Intramacronucleata</taxon>
        <taxon>Oligohymenophorea</taxon>
        <taxon>Peniculida</taxon>
        <taxon>Parameciidae</taxon>
        <taxon>Paramecium</taxon>
    </lineage>
</organism>
<dbReference type="Proteomes" id="UP000692954">
    <property type="component" value="Unassembled WGS sequence"/>
</dbReference>
<evidence type="ECO:0000313" key="3">
    <source>
        <dbReference type="Proteomes" id="UP000692954"/>
    </source>
</evidence>
<dbReference type="EMBL" id="CAJJDN010000056">
    <property type="protein sequence ID" value="CAD8090777.1"/>
    <property type="molecule type" value="Genomic_DNA"/>
</dbReference>
<gene>
    <name evidence="2" type="ORF">PSON_ATCC_30995.1.T0560185</name>
</gene>
<evidence type="ECO:0000256" key="1">
    <source>
        <dbReference type="SAM" id="Coils"/>
    </source>
</evidence>
<sequence>MSIRSIREKQWRQSIFITYQIAQGDCLLEIELMSKQINFSLFSSMYLLLEAPFQYFKLEYQENGFISMKAFLEILKKVQNNPIQGASSDVINKLLEEFEQIEEDLNQRLIHLYKFSDNPQFLDKNTKNQNDGQLLSKIKEIDQKITDTYKIRNPKWQLLYVVETTATQIWNGEEKKIIKLGKTDLTIQNYVAQLKKNYQGKIEFQPLFAQRLYTPGTDLVDRKYFHKKLLESIPNSKLYLKANESEKSQIHYEFYYLTQEFVQNFEKLLHQFIDKHKSEYNKDQIDEKQETQAILQQQNQEQTKQIVEQKKEEIQILQSETEQSESDKLLDIIQKDETLNENTNLCELSSSLDDENTFYNFFSFGEKTYQKLLGIPVDYELSEENEYIVTEASKMVNSEHNLLKGFLFLAAVKRQMAIDQ</sequence>